<dbReference type="SUPFAM" id="SSF52833">
    <property type="entry name" value="Thioredoxin-like"/>
    <property type="match status" value="1"/>
</dbReference>
<sequence>MCIGAVCAPGIIRAVQRSPRSAQTGEEQARPGVYTEDGTYLGADLEGQPAPPMPLVAHEPDGGLVDASRLAQRRPLLLVFVSHDCQFCADAVAYFSQDVAWMHRHDLALVGSAAALDKVEVAYARLLVDPFGATKSRLDLTATPAAVLLHTDGTFSGLAFGPQEIYELSVGAPPQD</sequence>
<evidence type="ECO:0000313" key="2">
    <source>
        <dbReference type="Proteomes" id="UP000273119"/>
    </source>
</evidence>
<evidence type="ECO:0000313" key="1">
    <source>
        <dbReference type="EMBL" id="RKW70057.1"/>
    </source>
</evidence>
<keyword evidence="2" id="KW-1185">Reference proteome</keyword>
<comment type="caution">
    <text evidence="1">The sequence shown here is derived from an EMBL/GenBank/DDBJ whole genome shotgun (WGS) entry which is preliminary data.</text>
</comment>
<dbReference type="EMBL" id="QQXL01000005">
    <property type="protein sequence ID" value="RKW70057.1"/>
    <property type="molecule type" value="Genomic_DNA"/>
</dbReference>
<accession>A0A496PHU4</accession>
<organism evidence="1 2">
    <name type="scientific">Galactobacter caseinivorans</name>
    <dbReference type="NCBI Taxonomy" id="2676123"/>
    <lineage>
        <taxon>Bacteria</taxon>
        <taxon>Bacillati</taxon>
        <taxon>Actinomycetota</taxon>
        <taxon>Actinomycetes</taxon>
        <taxon>Micrococcales</taxon>
        <taxon>Micrococcaceae</taxon>
        <taxon>Galactobacter</taxon>
    </lineage>
</organism>
<dbReference type="InterPro" id="IPR036249">
    <property type="entry name" value="Thioredoxin-like_sf"/>
</dbReference>
<evidence type="ECO:0008006" key="3">
    <source>
        <dbReference type="Google" id="ProtNLM"/>
    </source>
</evidence>
<protein>
    <recommendedName>
        <fullName evidence="3">Thioredoxin domain-containing protein</fullName>
    </recommendedName>
</protein>
<name>A0A496PHU4_9MICC</name>
<dbReference type="AlphaFoldDB" id="A0A496PHU4"/>
<gene>
    <name evidence="1" type="ORF">DWQ67_08815</name>
</gene>
<reference evidence="1 2" key="1">
    <citation type="submission" date="2018-07" db="EMBL/GenBank/DDBJ databases">
        <title>Arthrobacter sp. nov., isolated from raw cow's milk with high bacterial count.</title>
        <authorList>
            <person name="Hahne J."/>
            <person name="Isele D."/>
            <person name="Lipski A."/>
        </authorList>
    </citation>
    <scope>NUCLEOTIDE SEQUENCE [LARGE SCALE GENOMIC DNA]</scope>
    <source>
        <strain evidence="1 2">JZ R-183</strain>
    </source>
</reference>
<proteinExistence type="predicted"/>
<dbReference type="Proteomes" id="UP000273119">
    <property type="component" value="Unassembled WGS sequence"/>
</dbReference>
<dbReference type="Gene3D" id="3.40.30.10">
    <property type="entry name" value="Glutaredoxin"/>
    <property type="match status" value="1"/>
</dbReference>